<dbReference type="AlphaFoldDB" id="A0A1I3DT54"/>
<feature type="domain" description="Transposase IS30-like HTH" evidence="2">
    <location>
        <begin position="14"/>
        <end position="56"/>
    </location>
</feature>
<evidence type="ECO:0000313" key="3">
    <source>
        <dbReference type="EMBL" id="SFH89914.1"/>
    </source>
</evidence>
<evidence type="ECO:0000313" key="4">
    <source>
        <dbReference type="Proteomes" id="UP000198668"/>
    </source>
</evidence>
<accession>A0A1I3DT54</accession>
<sequence>MTNNHSNIKRKQAKHLSDIQRGRLEEMAKEGKLSQTKMALELGVDQSTVSRELRRGKVRQMAYDRSYYEC</sequence>
<keyword evidence="4" id="KW-1185">Reference proteome</keyword>
<dbReference type="Gene3D" id="1.10.260.40">
    <property type="entry name" value="lambda repressor-like DNA-binding domains"/>
    <property type="match status" value="1"/>
</dbReference>
<organism evidence="3 4">
    <name type="scientific">Pisciglobus halotolerans</name>
    <dbReference type="NCBI Taxonomy" id="745365"/>
    <lineage>
        <taxon>Bacteria</taxon>
        <taxon>Bacillati</taxon>
        <taxon>Bacillota</taxon>
        <taxon>Bacilli</taxon>
        <taxon>Lactobacillales</taxon>
        <taxon>Carnobacteriaceae</taxon>
    </lineage>
</organism>
<dbReference type="RefSeq" id="WP_143074514.1">
    <property type="nucleotide sequence ID" value="NZ_FOQE01000052.1"/>
</dbReference>
<evidence type="ECO:0000259" key="2">
    <source>
        <dbReference type="Pfam" id="PF13936"/>
    </source>
</evidence>
<dbReference type="InterPro" id="IPR025246">
    <property type="entry name" value="IS30-like_HTH"/>
</dbReference>
<name>A0A1I3DT54_9LACT</name>
<dbReference type="Proteomes" id="UP000198668">
    <property type="component" value="Unassembled WGS sequence"/>
</dbReference>
<feature type="non-terminal residue" evidence="3">
    <location>
        <position position="70"/>
    </location>
</feature>
<dbReference type="EMBL" id="FOQE01000052">
    <property type="protein sequence ID" value="SFH89914.1"/>
    <property type="molecule type" value="Genomic_DNA"/>
</dbReference>
<protein>
    <submittedName>
        <fullName evidence="3">Helix-turn-helix domain-containing protein</fullName>
    </submittedName>
</protein>
<feature type="region of interest" description="Disordered" evidence="1">
    <location>
        <begin position="1"/>
        <end position="21"/>
    </location>
</feature>
<dbReference type="InterPro" id="IPR010982">
    <property type="entry name" value="Lambda_DNA-bd_dom_sf"/>
</dbReference>
<dbReference type="GO" id="GO:0003677">
    <property type="term" value="F:DNA binding"/>
    <property type="evidence" value="ECO:0007669"/>
    <property type="project" value="InterPro"/>
</dbReference>
<proteinExistence type="predicted"/>
<dbReference type="Pfam" id="PF13936">
    <property type="entry name" value="HTH_38"/>
    <property type="match status" value="1"/>
</dbReference>
<evidence type="ECO:0000256" key="1">
    <source>
        <dbReference type="SAM" id="MobiDB-lite"/>
    </source>
</evidence>
<reference evidence="3 4" key="1">
    <citation type="submission" date="2016-10" db="EMBL/GenBank/DDBJ databases">
        <authorList>
            <person name="de Groot N.N."/>
        </authorList>
    </citation>
    <scope>NUCLEOTIDE SEQUENCE [LARGE SCALE GENOMIC DNA]</scope>
    <source>
        <strain evidence="3 4">DSM 27630</strain>
    </source>
</reference>
<dbReference type="OrthoDB" id="2168138at2"/>
<gene>
    <name evidence="3" type="ORF">SAMN04489868_1521</name>
</gene>